<sequence length="916" mass="105194">NLLNIDVDKLFEQHNISEIEQIHNKLQYEIEKKKESIRLQVGERYRDLLKAADTIGDMKITAASIIENVDNIKSSCQTLNNQQLIGFTANVEQQNYLKAVDNKRQNNFYGIIVQIKILTELPELIWTNIDNGNYFVATQLFILSRHISTGLQLESNTDIMKKFPVAKKQWTILSQFFFTIKQACLQQLERDDLTSETASKCLASLLLLENYQLDKLLQICIHSRCKAFASILSEENSQYDKVKDKILASLKSLVNTVQLIYDCFIDSGDNTETGFLLNELSNIMNENSKPTISLLHTEDSIIIQTLPEIISKFRPRIQISELTTNSIQKNTSNWMQLVETICKNQLRNLVNLITSIKIIHEIRKQTAQVVGERSKNWNLMCQKLMLGESVDFYTQFYRNMINLKIKDIIKNAWIAVLDETQTDVINLLASPTNKILSKTFLWTEEQHDVPKNLKAALNRDKLYEQKLLMKSKGFTPQLVEVCISIDQRLEKLFKDVHLCLNDDQLDVSNVILNYTKMKTNPIDAKENEEIIEYLKDCSQESLSQLITNIKSLEFKRNSNNFIALARLLAAIKELCPHLKLCLSTNLNWKDLDNKGEKWNCICSLLEEESIQFWKFWIDEFVKTWPALNANVGLQTVLQEFPKWETITIQENDEQNQTVESLIQIPAHPSFPLQRFFHQICSNLNNVISQTLPKTICVIILENILEILHKFYRELVENDFVKENQTSALQYYFDLKFIQLMLISRDQKLFVDNFNSLLDALKTYIDPFDFDVFYPHLTANIKKCGLKLQHQLGLLIPNLDKLTTILGNQQIMQASKQDKEPNILSLSSSSTKWFPLLPITNVNSKDNILSTMPSAATAAPTSTLQSSAQPSNSKQQNSTKIRDKSTSSSSSVLSANTAQNYAKGAAAFFGLDKEWFK</sequence>
<reference evidence="9" key="1">
    <citation type="journal article" date="2014" name="Insect Biochem. Mol. Biol.">
        <title>An insight into the sialome of the frog biting fly, Corethrella appendiculata.</title>
        <authorList>
            <person name="Ribeiro J.M.C."/>
            <person name="Chagas A.C."/>
            <person name="Pham V.M."/>
            <person name="Lounibos L.P."/>
            <person name="Calvo E."/>
        </authorList>
    </citation>
    <scope>NUCLEOTIDE SEQUENCE</scope>
    <source>
        <tissue evidence="9">Salivary glands</tissue>
    </source>
</reference>
<evidence type="ECO:0000256" key="4">
    <source>
        <dbReference type="ARBA" id="ARBA00022448"/>
    </source>
</evidence>
<evidence type="ECO:0000256" key="2">
    <source>
        <dbReference type="ARBA" id="ARBA00006653"/>
    </source>
</evidence>
<evidence type="ECO:0000256" key="1">
    <source>
        <dbReference type="ARBA" id="ARBA00004395"/>
    </source>
</evidence>
<dbReference type="GO" id="GO:0015031">
    <property type="term" value="P:protein transport"/>
    <property type="evidence" value="ECO:0007669"/>
    <property type="project" value="UniProtKB-KW"/>
</dbReference>
<evidence type="ECO:0000256" key="3">
    <source>
        <dbReference type="ARBA" id="ARBA00020978"/>
    </source>
</evidence>
<evidence type="ECO:0000256" key="6">
    <source>
        <dbReference type="ARBA" id="ARBA00023034"/>
    </source>
</evidence>
<dbReference type="PANTHER" id="PTHR31658">
    <property type="entry name" value="CONSERVED OLIGOMERIC GOLGI COMPLEX SUBUNIT 1"/>
    <property type="match status" value="1"/>
</dbReference>
<evidence type="ECO:0000256" key="8">
    <source>
        <dbReference type="SAM" id="MobiDB-lite"/>
    </source>
</evidence>
<keyword evidence="9" id="KW-0449">Lipoprotein</keyword>
<dbReference type="GO" id="GO:0000139">
    <property type="term" value="C:Golgi membrane"/>
    <property type="evidence" value="ECO:0007669"/>
    <property type="project" value="UniProtKB-SubCell"/>
</dbReference>
<dbReference type="Pfam" id="PF08700">
    <property type="entry name" value="VPS51_Exo84_N"/>
    <property type="match status" value="1"/>
</dbReference>
<keyword evidence="4" id="KW-0813">Transport</keyword>
<evidence type="ECO:0000313" key="9">
    <source>
        <dbReference type="EMBL" id="JAB59639.1"/>
    </source>
</evidence>
<dbReference type="InterPro" id="IPR033370">
    <property type="entry name" value="COG1"/>
</dbReference>
<dbReference type="PANTHER" id="PTHR31658:SF0">
    <property type="entry name" value="CONSERVED OLIGOMERIC GOLGI COMPLEX SUBUNIT 1"/>
    <property type="match status" value="1"/>
</dbReference>
<evidence type="ECO:0000256" key="7">
    <source>
        <dbReference type="ARBA" id="ARBA00023136"/>
    </source>
</evidence>
<feature type="non-terminal residue" evidence="9">
    <location>
        <position position="1"/>
    </location>
</feature>
<dbReference type="EMBL" id="GANO01000232">
    <property type="protein sequence ID" value="JAB59639.1"/>
    <property type="molecule type" value="mRNA"/>
</dbReference>
<organism evidence="9">
    <name type="scientific">Corethrella appendiculata</name>
    <dbReference type="NCBI Taxonomy" id="1370023"/>
    <lineage>
        <taxon>Eukaryota</taxon>
        <taxon>Metazoa</taxon>
        <taxon>Ecdysozoa</taxon>
        <taxon>Arthropoda</taxon>
        <taxon>Hexapoda</taxon>
        <taxon>Insecta</taxon>
        <taxon>Pterygota</taxon>
        <taxon>Neoptera</taxon>
        <taxon>Endopterygota</taxon>
        <taxon>Diptera</taxon>
        <taxon>Nematocera</taxon>
        <taxon>Culicoidea</taxon>
        <taxon>Chaoboridae</taxon>
        <taxon>Corethrella</taxon>
    </lineage>
</organism>
<keyword evidence="7" id="KW-0472">Membrane</keyword>
<feature type="compositionally biased region" description="Polar residues" evidence="8">
    <location>
        <begin position="869"/>
        <end position="878"/>
    </location>
</feature>
<dbReference type="GO" id="GO:0017119">
    <property type="term" value="C:Golgi transport complex"/>
    <property type="evidence" value="ECO:0007669"/>
    <property type="project" value="InterPro"/>
</dbReference>
<evidence type="ECO:0000256" key="5">
    <source>
        <dbReference type="ARBA" id="ARBA00022927"/>
    </source>
</evidence>
<protein>
    <recommendedName>
        <fullName evidence="3">Conserved oligomeric Golgi complex subunit 1</fullName>
    </recommendedName>
</protein>
<comment type="subcellular location">
    <subcellularLocation>
        <location evidence="1">Golgi apparatus membrane</location>
        <topology evidence="1">Peripheral membrane protein</topology>
    </subcellularLocation>
</comment>
<dbReference type="GO" id="GO:0006891">
    <property type="term" value="P:intra-Golgi vesicle-mediated transport"/>
    <property type="evidence" value="ECO:0007669"/>
    <property type="project" value="InterPro"/>
</dbReference>
<accession>U5EPB5</accession>
<feature type="region of interest" description="Disordered" evidence="8">
    <location>
        <begin position="858"/>
        <end position="892"/>
    </location>
</feature>
<dbReference type="AlphaFoldDB" id="U5EPB5"/>
<feature type="compositionally biased region" description="Low complexity" evidence="8">
    <location>
        <begin position="858"/>
        <end position="868"/>
    </location>
</feature>
<keyword evidence="5" id="KW-0653">Protein transport</keyword>
<comment type="similarity">
    <text evidence="2">Belongs to the COG1 family.</text>
</comment>
<keyword evidence="6" id="KW-0333">Golgi apparatus</keyword>
<name>U5EPB5_9DIPT</name>
<proteinExistence type="evidence at transcript level"/>